<dbReference type="KEGG" id="csh:Closa_3873"/>
<sequence length="309" mass="33462">MEKTETKSLPSLVGVISTAIQIPGVKVNRNAFLEEQFKDAPPETLEAVLSVGPVEAGCSRKELRKIACRLVQKKTLLSTGASFLAGIPGGFTMAATIPADMLQFYGVALGLAQEVSYLYGAGDLWSGDILDEEKVTNQLILYCGVMLGASGAAQTIRVLSSSLAKQALKKLPQQALTKTFYYPIIKSIAKAFGTKMTKEVFAKGVSKAVPIIGGVVSGGITFATLRPMGMRLVDTLEEAHFTYSKADFESDWSDIMQANEVETDSEKTVESENMNPVLDKIQRAKEMLDDGVLTAEEFSKIKDRLISEM</sequence>
<dbReference type="eggNOG" id="ENOG502ZBZ3">
    <property type="taxonomic scope" value="Bacteria"/>
</dbReference>
<name>D9R0F5_LACSW</name>
<dbReference type="HOGENOM" id="CLU_071994_1_0_9"/>
<protein>
    <recommendedName>
        <fullName evidence="3">Bacteriochlorophyll 4-vinyl reductase</fullName>
    </recommendedName>
</protein>
<dbReference type="OrthoDB" id="306887at2"/>
<proteinExistence type="predicted"/>
<evidence type="ECO:0000313" key="2">
    <source>
        <dbReference type="Proteomes" id="UP000001662"/>
    </source>
</evidence>
<dbReference type="EMBL" id="CP002109">
    <property type="protein sequence ID" value="ADL06388.1"/>
    <property type="molecule type" value="Genomic_DNA"/>
</dbReference>
<dbReference type="STRING" id="610130.Closa_3873"/>
<dbReference type="AlphaFoldDB" id="D9R0F5"/>
<evidence type="ECO:0000313" key="1">
    <source>
        <dbReference type="EMBL" id="ADL06388.1"/>
    </source>
</evidence>
<keyword evidence="2" id="KW-1185">Reference proteome</keyword>
<evidence type="ECO:0008006" key="3">
    <source>
        <dbReference type="Google" id="ProtNLM"/>
    </source>
</evidence>
<gene>
    <name evidence="1" type="ordered locus">Closa_3873</name>
</gene>
<accession>D9R0F5</accession>
<reference evidence="1" key="1">
    <citation type="submission" date="2010-07" db="EMBL/GenBank/DDBJ databases">
        <title>Complete sequence of Clostridium saccharolyticum WM1.</title>
        <authorList>
            <consortium name="US DOE Joint Genome Institute"/>
            <person name="Lucas S."/>
            <person name="Copeland A."/>
            <person name="Lapidus A."/>
            <person name="Cheng J.-F."/>
            <person name="Bruce D."/>
            <person name="Goodwin L."/>
            <person name="Pitluck S."/>
            <person name="Chertkov O."/>
            <person name="Detter J.C."/>
            <person name="Han C."/>
            <person name="Tapia R."/>
            <person name="Land M."/>
            <person name="Hauser L."/>
            <person name="Chang Y.-J."/>
            <person name="Jeffries C."/>
            <person name="Kyrpides N."/>
            <person name="Ivanova N."/>
            <person name="Mikhailova N."/>
            <person name="Mouttaki H."/>
            <person name="Lin L."/>
            <person name="Zhou J."/>
            <person name="Hemme C.L."/>
            <person name="Woyke T."/>
        </authorList>
    </citation>
    <scope>NUCLEOTIDE SEQUENCE [LARGE SCALE GENOMIC DNA]</scope>
    <source>
        <strain evidence="1">WM1</strain>
    </source>
</reference>
<dbReference type="PaxDb" id="610130-Closa_3873"/>
<dbReference type="RefSeq" id="WP_013274441.1">
    <property type="nucleotide sequence ID" value="NC_014376.1"/>
</dbReference>
<organism evidence="1 2">
    <name type="scientific">Lacrimispora saccharolytica (strain ATCC 35040 / DSM 2544 / NRCC 2533 / WM1)</name>
    <name type="common">Clostridium saccharolyticum</name>
    <dbReference type="NCBI Taxonomy" id="610130"/>
    <lineage>
        <taxon>Bacteria</taxon>
        <taxon>Bacillati</taxon>
        <taxon>Bacillota</taxon>
        <taxon>Clostridia</taxon>
        <taxon>Lachnospirales</taxon>
        <taxon>Lachnospiraceae</taxon>
        <taxon>Lacrimispora</taxon>
    </lineage>
</organism>
<dbReference type="Proteomes" id="UP000001662">
    <property type="component" value="Chromosome"/>
</dbReference>